<gene>
    <name evidence="1" type="ORF">HKI81_08995</name>
</gene>
<evidence type="ECO:0000313" key="2">
    <source>
        <dbReference type="Proteomes" id="UP000529861"/>
    </source>
</evidence>
<dbReference type="RefSeq" id="WP_170271212.1">
    <property type="nucleotide sequence ID" value="NZ_JABEQB010000025.1"/>
</dbReference>
<sequence length="107" mass="11642">MPEIILPNRDDVMNCTIRTPVVGVKTVTATAAEIFAGTSRLAGRRKMILKNEDPVLRFRIGPATVTQQNGFPVEPGAIIEIDFDPSVDVPIYAISEGANLQVAVMEY</sequence>
<dbReference type="Proteomes" id="UP000529861">
    <property type="component" value="Unassembled WGS sequence"/>
</dbReference>
<organism evidence="1 2">
    <name type="scientific">Caldanaerobacter subterraneus</name>
    <dbReference type="NCBI Taxonomy" id="911092"/>
    <lineage>
        <taxon>Bacteria</taxon>
        <taxon>Bacillati</taxon>
        <taxon>Bacillota</taxon>
        <taxon>Clostridia</taxon>
        <taxon>Thermoanaerobacterales</taxon>
        <taxon>Thermoanaerobacteraceae</taxon>
        <taxon>Caldanaerobacter</taxon>
    </lineage>
</organism>
<dbReference type="EMBL" id="JABEQB010000025">
    <property type="protein sequence ID" value="NNG67355.1"/>
    <property type="molecule type" value="Genomic_DNA"/>
</dbReference>
<dbReference type="AlphaFoldDB" id="A0A7Y2L842"/>
<proteinExistence type="predicted"/>
<name>A0A7Y2L842_9THEO</name>
<evidence type="ECO:0000313" key="1">
    <source>
        <dbReference type="EMBL" id="NNG67355.1"/>
    </source>
</evidence>
<protein>
    <submittedName>
        <fullName evidence="1">Uncharacterized protein</fullName>
    </submittedName>
</protein>
<reference evidence="1 2" key="1">
    <citation type="submission" date="2020-04" db="EMBL/GenBank/DDBJ databases">
        <title>Draft genome sequence of Caldanaerobacter sunterraneus. strain 1523vc isolated from Griffin hot spring, Kamchatka, Russia.</title>
        <authorList>
            <person name="Toshchakov S.V."/>
            <person name="Podosokorskaya O.A."/>
            <person name="Kublanov I.V."/>
            <person name="Korzhenkov A."/>
            <person name="Patrushev M.V."/>
        </authorList>
    </citation>
    <scope>NUCLEOTIDE SEQUENCE [LARGE SCALE GENOMIC DNA]</scope>
    <source>
        <strain evidence="1 2">1523vc</strain>
    </source>
</reference>
<accession>A0A7Y2L842</accession>
<comment type="caution">
    <text evidence="1">The sequence shown here is derived from an EMBL/GenBank/DDBJ whole genome shotgun (WGS) entry which is preliminary data.</text>
</comment>